<accession>A0A3R7EG11</accession>
<organism evidence="3 4">
    <name type="scientific">Halopiger aswanensis</name>
    <dbReference type="NCBI Taxonomy" id="148449"/>
    <lineage>
        <taxon>Archaea</taxon>
        <taxon>Methanobacteriati</taxon>
        <taxon>Methanobacteriota</taxon>
        <taxon>Stenosarchaea group</taxon>
        <taxon>Halobacteria</taxon>
        <taxon>Halobacteriales</taxon>
        <taxon>Natrialbaceae</taxon>
        <taxon>Halopiger</taxon>
    </lineage>
</organism>
<dbReference type="AlphaFoldDB" id="A0A3R7EG11"/>
<dbReference type="Pfam" id="PF03551">
    <property type="entry name" value="PadR"/>
    <property type="match status" value="1"/>
</dbReference>
<name>A0A3R7EG11_9EURY</name>
<evidence type="ECO:0000259" key="2">
    <source>
        <dbReference type="Pfam" id="PF03551"/>
    </source>
</evidence>
<dbReference type="InterPro" id="IPR036390">
    <property type="entry name" value="WH_DNA-bd_sf"/>
</dbReference>
<feature type="domain" description="Transcription regulator PadR N-terminal" evidence="2">
    <location>
        <begin position="89"/>
        <end position="146"/>
    </location>
</feature>
<reference evidence="3 4" key="1">
    <citation type="submission" date="2018-09" db="EMBL/GenBank/DDBJ databases">
        <title>Genomic Encyclopedia of Archaeal and Bacterial Type Strains, Phase II (KMG-II): from individual species to whole genera.</title>
        <authorList>
            <person name="Goeker M."/>
        </authorList>
    </citation>
    <scope>NUCLEOTIDE SEQUENCE [LARGE SCALE GENOMIC DNA]</scope>
    <source>
        <strain evidence="3 4">DSM 13151</strain>
    </source>
</reference>
<dbReference type="Gene3D" id="1.10.10.10">
    <property type="entry name" value="Winged helix-like DNA-binding domain superfamily/Winged helix DNA-binding domain"/>
    <property type="match status" value="1"/>
</dbReference>
<gene>
    <name evidence="3" type="ORF">ATJ93_2698</name>
</gene>
<feature type="region of interest" description="Disordered" evidence="1">
    <location>
        <begin position="1"/>
        <end position="52"/>
    </location>
</feature>
<dbReference type="InterPro" id="IPR036388">
    <property type="entry name" value="WH-like_DNA-bd_sf"/>
</dbReference>
<dbReference type="InterPro" id="IPR005149">
    <property type="entry name" value="Tscrpt_reg_PadR_N"/>
</dbReference>
<evidence type="ECO:0000256" key="1">
    <source>
        <dbReference type="SAM" id="MobiDB-lite"/>
    </source>
</evidence>
<dbReference type="OrthoDB" id="56053at2157"/>
<comment type="caution">
    <text evidence="3">The sequence shown here is derived from an EMBL/GenBank/DDBJ whole genome shotgun (WGS) entry which is preliminary data.</text>
</comment>
<evidence type="ECO:0000313" key="4">
    <source>
        <dbReference type="Proteomes" id="UP000283805"/>
    </source>
</evidence>
<protein>
    <submittedName>
        <fullName evidence="3">PadR family transcriptional regulator</fullName>
    </submittedName>
</protein>
<dbReference type="EMBL" id="RAPO01000002">
    <property type="protein sequence ID" value="RKD95835.1"/>
    <property type="molecule type" value="Genomic_DNA"/>
</dbReference>
<sequence>MREDTTNTRSVFDELSNAAANRQSESESESYETTREAATGTDAGTDAAAGDSVERELDRLLEQVQGALSTDDIQFDEALIKENLDEVLLMLIALREETHGKELLSDLTHLFDATLSPGTVYPALHDLKEADVLAMHTKVRTKEYSIDDEAYVREAVEQTMRQHMAFGLLLYAFLARH</sequence>
<keyword evidence="4" id="KW-1185">Reference proteome</keyword>
<proteinExistence type="predicted"/>
<feature type="compositionally biased region" description="Low complexity" evidence="1">
    <location>
        <begin position="37"/>
        <end position="51"/>
    </location>
</feature>
<evidence type="ECO:0000313" key="3">
    <source>
        <dbReference type="EMBL" id="RKD95835.1"/>
    </source>
</evidence>
<dbReference type="Proteomes" id="UP000283805">
    <property type="component" value="Unassembled WGS sequence"/>
</dbReference>
<dbReference type="SUPFAM" id="SSF46785">
    <property type="entry name" value="Winged helix' DNA-binding domain"/>
    <property type="match status" value="1"/>
</dbReference>
<dbReference type="RefSeq" id="WP_120245063.1">
    <property type="nucleotide sequence ID" value="NZ_RAPO01000002.1"/>
</dbReference>